<feature type="region of interest" description="Disordered" evidence="7">
    <location>
        <begin position="82"/>
        <end position="114"/>
    </location>
</feature>
<dbReference type="Proteomes" id="UP000516437">
    <property type="component" value="Chromosome 7"/>
</dbReference>
<dbReference type="Gene3D" id="1.25.40.20">
    <property type="entry name" value="Ankyrin repeat-containing domain"/>
    <property type="match status" value="1"/>
</dbReference>
<comment type="subcellular location">
    <subcellularLocation>
        <location evidence="1">Membrane</location>
        <topology evidence="1">Multi-pass membrane protein</topology>
    </subcellularLocation>
</comment>
<dbReference type="InterPro" id="IPR026961">
    <property type="entry name" value="PGG_dom"/>
</dbReference>
<dbReference type="EMBL" id="RXIC02000025">
    <property type="protein sequence ID" value="KAB1207404.1"/>
    <property type="molecule type" value="Genomic_DNA"/>
</dbReference>
<dbReference type="GO" id="GO:0005886">
    <property type="term" value="C:plasma membrane"/>
    <property type="evidence" value="ECO:0007669"/>
    <property type="project" value="TreeGrafter"/>
</dbReference>
<evidence type="ECO:0000256" key="3">
    <source>
        <dbReference type="ARBA" id="ARBA00022737"/>
    </source>
</evidence>
<keyword evidence="4" id="KW-1133">Transmembrane helix</keyword>
<gene>
    <name evidence="9" type="ORF">CJ030_MR7G017413</name>
</gene>
<evidence type="ECO:0000256" key="7">
    <source>
        <dbReference type="SAM" id="MobiDB-lite"/>
    </source>
</evidence>
<keyword evidence="6" id="KW-0472">Membrane</keyword>
<sequence>MDPVLYKAAEDGRMEAFEHIVDPLDCLRTIGNNTILHIYATTLIKESESTVAFVNAILSKCRSLLWKTNNKGETPLHIAARSDGRIAKSERRNAEETEKAKKMEEEAEEKESKDYTEKAAGAHLVVAALITTVTFIAGITIPGGFQSGDDSHPGSAVLMGSAAFRAFVVSNELSCCYPLVLSLSTYLCHC</sequence>
<evidence type="ECO:0000259" key="8">
    <source>
        <dbReference type="Pfam" id="PF13962"/>
    </source>
</evidence>
<dbReference type="PANTHER" id="PTHR24186:SF36">
    <property type="entry name" value="SERINE_THREONINE-PROTEIN PHOSPHATASE 6 REGULATORY ANKYRIN REPEAT SUBUNIT A-LIKE"/>
    <property type="match status" value="1"/>
</dbReference>
<keyword evidence="5" id="KW-0040">ANK repeat</keyword>
<name>A0A6A1V3W8_9ROSI</name>
<dbReference type="InterPro" id="IPR036770">
    <property type="entry name" value="Ankyrin_rpt-contain_sf"/>
</dbReference>
<evidence type="ECO:0000256" key="4">
    <source>
        <dbReference type="ARBA" id="ARBA00022989"/>
    </source>
</evidence>
<organism evidence="9 10">
    <name type="scientific">Morella rubra</name>
    <name type="common">Chinese bayberry</name>
    <dbReference type="NCBI Taxonomy" id="262757"/>
    <lineage>
        <taxon>Eukaryota</taxon>
        <taxon>Viridiplantae</taxon>
        <taxon>Streptophyta</taxon>
        <taxon>Embryophyta</taxon>
        <taxon>Tracheophyta</taxon>
        <taxon>Spermatophyta</taxon>
        <taxon>Magnoliopsida</taxon>
        <taxon>eudicotyledons</taxon>
        <taxon>Gunneridae</taxon>
        <taxon>Pentapetalae</taxon>
        <taxon>rosids</taxon>
        <taxon>fabids</taxon>
        <taxon>Fagales</taxon>
        <taxon>Myricaceae</taxon>
        <taxon>Morella</taxon>
    </lineage>
</organism>
<keyword evidence="2" id="KW-0812">Transmembrane</keyword>
<reference evidence="9 10" key="1">
    <citation type="journal article" date="2019" name="Plant Biotechnol. J.">
        <title>The red bayberry genome and genetic basis of sex determination.</title>
        <authorList>
            <person name="Jia H.M."/>
            <person name="Jia H.J."/>
            <person name="Cai Q.L."/>
            <person name="Wang Y."/>
            <person name="Zhao H.B."/>
            <person name="Yang W.F."/>
            <person name="Wang G.Y."/>
            <person name="Li Y.H."/>
            <person name="Zhan D.L."/>
            <person name="Shen Y.T."/>
            <person name="Niu Q.F."/>
            <person name="Chang L."/>
            <person name="Qiu J."/>
            <person name="Zhao L."/>
            <person name="Xie H.B."/>
            <person name="Fu W.Y."/>
            <person name="Jin J."/>
            <person name="Li X.W."/>
            <person name="Jiao Y."/>
            <person name="Zhou C.C."/>
            <person name="Tu T."/>
            <person name="Chai C.Y."/>
            <person name="Gao J.L."/>
            <person name="Fan L.J."/>
            <person name="van de Weg E."/>
            <person name="Wang J.Y."/>
            <person name="Gao Z.S."/>
        </authorList>
    </citation>
    <scope>NUCLEOTIDE SEQUENCE [LARGE SCALE GENOMIC DNA]</scope>
    <source>
        <tissue evidence="9">Leaves</tissue>
    </source>
</reference>
<dbReference type="Pfam" id="PF13962">
    <property type="entry name" value="PGG"/>
    <property type="match status" value="1"/>
</dbReference>
<evidence type="ECO:0000313" key="10">
    <source>
        <dbReference type="Proteomes" id="UP000516437"/>
    </source>
</evidence>
<evidence type="ECO:0000256" key="1">
    <source>
        <dbReference type="ARBA" id="ARBA00004141"/>
    </source>
</evidence>
<evidence type="ECO:0000256" key="2">
    <source>
        <dbReference type="ARBA" id="ARBA00022692"/>
    </source>
</evidence>
<protein>
    <recommendedName>
        <fullName evidence="8">PGG domain-containing protein</fullName>
    </recommendedName>
</protein>
<evidence type="ECO:0000313" key="9">
    <source>
        <dbReference type="EMBL" id="KAB1207404.1"/>
    </source>
</evidence>
<dbReference type="AlphaFoldDB" id="A0A6A1V3W8"/>
<proteinExistence type="predicted"/>
<accession>A0A6A1V3W8</accession>
<keyword evidence="3" id="KW-0677">Repeat</keyword>
<keyword evidence="10" id="KW-1185">Reference proteome</keyword>
<dbReference type="OrthoDB" id="1847170at2759"/>
<dbReference type="PANTHER" id="PTHR24186">
    <property type="entry name" value="PROTEIN PHOSPHATASE 1 REGULATORY SUBUNIT"/>
    <property type="match status" value="1"/>
</dbReference>
<evidence type="ECO:0000256" key="6">
    <source>
        <dbReference type="ARBA" id="ARBA00023136"/>
    </source>
</evidence>
<evidence type="ECO:0000256" key="5">
    <source>
        <dbReference type="ARBA" id="ARBA00023043"/>
    </source>
</evidence>
<feature type="domain" description="PGG" evidence="8">
    <location>
        <begin position="116"/>
        <end position="180"/>
    </location>
</feature>
<comment type="caution">
    <text evidence="9">The sequence shown here is derived from an EMBL/GenBank/DDBJ whole genome shotgun (WGS) entry which is preliminary data.</text>
</comment>